<dbReference type="InterPro" id="IPR036397">
    <property type="entry name" value="RNaseH_sf"/>
</dbReference>
<keyword evidence="2" id="KW-0472">Membrane</keyword>
<dbReference type="Pfam" id="PF04857">
    <property type="entry name" value="CAF1"/>
    <property type="match status" value="1"/>
</dbReference>
<protein>
    <submittedName>
        <fullName evidence="3">Poly(A)-specific ribonuclease (PARN)-like domain containing 1</fullName>
    </submittedName>
</protein>
<dbReference type="InterPro" id="IPR012337">
    <property type="entry name" value="RNaseH-like_sf"/>
</dbReference>
<keyword evidence="2" id="KW-1133">Transmembrane helix</keyword>
<keyword evidence="4" id="KW-1185">Reference proteome</keyword>
<dbReference type="PANTHER" id="PTHR15092:SF22">
    <property type="entry name" value="POLY(A)-SPECIFIC RIBONUCLEASE PNLDC1"/>
    <property type="match status" value="1"/>
</dbReference>
<gene>
    <name evidence="3" type="ORF">NTJ_09924</name>
</gene>
<dbReference type="Gene3D" id="3.30.420.10">
    <property type="entry name" value="Ribonuclease H-like superfamily/Ribonuclease H"/>
    <property type="match status" value="2"/>
</dbReference>
<dbReference type="PANTHER" id="PTHR15092">
    <property type="entry name" value="POLY A -SPECIFIC RIBONUCLEASE/TARGET OF EGR1, MEMBER 1"/>
    <property type="match status" value="1"/>
</dbReference>
<evidence type="ECO:0000313" key="4">
    <source>
        <dbReference type="Proteomes" id="UP001307889"/>
    </source>
</evidence>
<dbReference type="SUPFAM" id="SSF53098">
    <property type="entry name" value="Ribonuclease H-like"/>
    <property type="match status" value="1"/>
</dbReference>
<dbReference type="EMBL" id="AP028916">
    <property type="protein sequence ID" value="BES97110.1"/>
    <property type="molecule type" value="Genomic_DNA"/>
</dbReference>
<dbReference type="InterPro" id="IPR006941">
    <property type="entry name" value="RNase_CAF1"/>
</dbReference>
<sequence>MVDVTAKNFEDVLPIFEHELKKCSFIAIDCEFSRLPLDDSSPNFLDSVSERYAKIRQNLDKCFPLQVGLVPFTYDRDLVEYKATVYKFNVFPTFFGPFDPNVTFKSSTVQFLSKYNFDFNKVFYHGIPFLNVSQRRLVGDMIEKGTFLDKISSVLTFDEREAVASQREAINKWLHHSSAGDCLKIETSPNAAHIKYFLHKEIRNSFRNVWTYDTDLNSAEIQVKHLADGERKSVEAQSSDSVEELVTSLSGFSRVMDALIRSKKPIVGHNLLVDVLSCYHHFYDAAPNDYKTFKNSIGDLIPTIYDTKFISHEMKKSAFRDILDNVSLQNLYQTFQNEKYGNKPTICSNSGSYDKGMLNTAHDAGWDAYMTGFCFVKMISLQNKLNRNSADRNTTNAEIMFAAAAFKNRINVARAFVPYLRLDGPDPASTRPPYLVVSHVRKSQLNIESLGKILSDFGTYDVKPLTSYAATVAAPNYSSYHDVVRRLGKMDEFNVEKYSMLKHHLLLRSVIAFGFMIPAGLTAWYCWTK</sequence>
<reference evidence="3 4" key="1">
    <citation type="submission" date="2023-09" db="EMBL/GenBank/DDBJ databases">
        <title>Nesidiocoris tenuis whole genome shotgun sequence.</title>
        <authorList>
            <person name="Shibata T."/>
            <person name="Shimoda M."/>
            <person name="Kobayashi T."/>
            <person name="Uehara T."/>
        </authorList>
    </citation>
    <scope>NUCLEOTIDE SEQUENCE [LARGE SCALE GENOMIC DNA]</scope>
    <source>
        <strain evidence="3 4">Japan</strain>
    </source>
</reference>
<accession>A0ABN7B1M8</accession>
<keyword evidence="2" id="KW-0812">Transmembrane</keyword>
<proteinExistence type="inferred from homology"/>
<evidence type="ECO:0000256" key="2">
    <source>
        <dbReference type="SAM" id="Phobius"/>
    </source>
</evidence>
<dbReference type="Proteomes" id="UP001307889">
    <property type="component" value="Chromosome 8"/>
</dbReference>
<organism evidence="3 4">
    <name type="scientific">Nesidiocoris tenuis</name>
    <dbReference type="NCBI Taxonomy" id="355587"/>
    <lineage>
        <taxon>Eukaryota</taxon>
        <taxon>Metazoa</taxon>
        <taxon>Ecdysozoa</taxon>
        <taxon>Arthropoda</taxon>
        <taxon>Hexapoda</taxon>
        <taxon>Insecta</taxon>
        <taxon>Pterygota</taxon>
        <taxon>Neoptera</taxon>
        <taxon>Paraneoptera</taxon>
        <taxon>Hemiptera</taxon>
        <taxon>Heteroptera</taxon>
        <taxon>Panheteroptera</taxon>
        <taxon>Cimicomorpha</taxon>
        <taxon>Miridae</taxon>
        <taxon>Dicyphina</taxon>
        <taxon>Nesidiocoris</taxon>
    </lineage>
</organism>
<evidence type="ECO:0000256" key="1">
    <source>
        <dbReference type="ARBA" id="ARBA00008372"/>
    </source>
</evidence>
<feature type="transmembrane region" description="Helical" evidence="2">
    <location>
        <begin position="505"/>
        <end position="527"/>
    </location>
</feature>
<evidence type="ECO:0000313" key="3">
    <source>
        <dbReference type="EMBL" id="BES97110.1"/>
    </source>
</evidence>
<comment type="similarity">
    <text evidence="1">Belongs to the CAF1 family.</text>
</comment>
<dbReference type="InterPro" id="IPR051181">
    <property type="entry name" value="CAF1_poly(A)_ribonucleases"/>
</dbReference>
<name>A0ABN7B1M8_9HEMI</name>